<keyword evidence="5" id="KW-1185">Reference proteome</keyword>
<dbReference type="PANTHER" id="PTHR10063">
    <property type="entry name" value="TUBERIN"/>
    <property type="match status" value="1"/>
</dbReference>
<dbReference type="AlphaFoldDB" id="A0A564YGA8"/>
<dbReference type="InterPro" id="IPR046859">
    <property type="entry name" value="RGPA/RALGAPB_N"/>
</dbReference>
<evidence type="ECO:0000259" key="3">
    <source>
        <dbReference type="Pfam" id="PF20412"/>
    </source>
</evidence>
<evidence type="ECO:0000313" key="5">
    <source>
        <dbReference type="Proteomes" id="UP000321570"/>
    </source>
</evidence>
<dbReference type="Pfam" id="PF20412">
    <property type="entry name" value="RALGAPB_N"/>
    <property type="match status" value="1"/>
</dbReference>
<evidence type="ECO:0000256" key="1">
    <source>
        <dbReference type="ARBA" id="ARBA00022553"/>
    </source>
</evidence>
<feature type="compositionally biased region" description="Basic and acidic residues" evidence="2">
    <location>
        <begin position="809"/>
        <end position="818"/>
    </location>
</feature>
<feature type="region of interest" description="Disordered" evidence="2">
    <location>
        <begin position="556"/>
        <end position="576"/>
    </location>
</feature>
<evidence type="ECO:0000313" key="4">
    <source>
        <dbReference type="EMBL" id="VUZ46315.1"/>
    </source>
</evidence>
<evidence type="ECO:0000256" key="2">
    <source>
        <dbReference type="SAM" id="MobiDB-lite"/>
    </source>
</evidence>
<proteinExistence type="predicted"/>
<keyword evidence="1" id="KW-0597">Phosphoprotein</keyword>
<organism evidence="4 5">
    <name type="scientific">Hymenolepis diminuta</name>
    <name type="common">Rat tapeworm</name>
    <dbReference type="NCBI Taxonomy" id="6216"/>
    <lineage>
        <taxon>Eukaryota</taxon>
        <taxon>Metazoa</taxon>
        <taxon>Spiralia</taxon>
        <taxon>Lophotrochozoa</taxon>
        <taxon>Platyhelminthes</taxon>
        <taxon>Cestoda</taxon>
        <taxon>Eucestoda</taxon>
        <taxon>Cyclophyllidea</taxon>
        <taxon>Hymenolepididae</taxon>
        <taxon>Hymenolepis</taxon>
    </lineage>
</organism>
<dbReference type="Proteomes" id="UP000321570">
    <property type="component" value="Unassembled WGS sequence"/>
</dbReference>
<sequence length="1124" mass="126602">FVEENSKRKFLSQRELAKKLKHLKLLIDNLSSTEIQKFLEQYHSEIFHNFFDYFDTEIRPKLSTLTFKECELQLLILEKLLIYLPEHFNAQWQLNCILDLVNDLLSPVNAIDVQVIGMRIFILWYQILGENVTPECTDVFTHLVPDVGQLHDSLKARNSKIGNQIPVVSDANTHRGLRNVLYHHRADPIASITTSPQSKDEEKNFAFLRYLLRFSVTEVDKIQWTNTTFDKRHMCFWFLFEQLKRYYFPVIFPKISAKYSIYDDGLLPSIMSNPSDYSPIPDAFTLSVDRILMYQEETVRWLTDFLYTGPRALMTRMCSVSSASDLRNLTGNEPGSVKNPQSSEGSTSGIDMSSQSEIQRSGVGGQDRRTIVSAATDSPVSASFVEPSILQQNPQASSNLPSVQRQQSRNSAAFTNILPIMEIRQTVPGYFAEHVILAPTRSMLLEPVLPNIPEFCLEYSPRMVSRVRDILFNSRANVNCIHAVLYHASLLPLDRYKALLCLVLVYRTWMVEKPVFMKGSSEKRASLKGVQHQNSGNSSNLKDMRRRRDLCFSSALPSRSLSKPNDKTTTSSLSQHSEVGGCTQRTYQTMFTNLAHIFLYTCPPAREEDLDLTDKIQKVMVDFVGQQITLCTLILDTIVQPLTQLNALNTESWEKLLFTLMHIISEVMSKIYQTDNFDSHWVSNDKLLGKMFQTLNTSCIYATLAAPIPSTTWDKFLSIYSRLPDCPALFREWKKAMDFLTRQLGKIVFGVDLTHLPDESKTNRGRRGFGKAGMTSQPFGAPRLITLKEKRFSDDSKAVSCPTNSLDSRIPDKPRVDTLDSPGSNEPNSRVDFSLTVGSDEADGVSSDGGAEYLSATDGVEVRNSFDCDSSDIDFYIQKKEVLSIDTRGTDSTVKEEDEGVALPPLGSNNESTKSINHHVECTPSDNPASGYVSENDNLLPPPPPFSTNGTDNEPPYEKHRKVSQMIRLTENDVSNATLKRVSDSEIYMVSDSTLTRITNQEDSSQSTTIAKPLQEYIRGNSVLAGGKELGWNTDSAVVCWRRFLGLLGDFSQISNPYVIAEVLNYLDSLTNSLLAIDAYQALVVTKSGAIKSPSNRPPLNYLIPVYLKVLQLPNEYVEAKKIA</sequence>
<feature type="non-terminal residue" evidence="4">
    <location>
        <position position="1"/>
    </location>
</feature>
<accession>A0A564YGA8</accession>
<gene>
    <name evidence="4" type="ORF">WMSIL1_LOCUS6094</name>
</gene>
<feature type="non-terminal residue" evidence="4">
    <location>
        <position position="1124"/>
    </location>
</feature>
<feature type="region of interest" description="Disordered" evidence="2">
    <location>
        <begin position="890"/>
        <end position="912"/>
    </location>
</feature>
<dbReference type="GO" id="GO:0005737">
    <property type="term" value="C:cytoplasm"/>
    <property type="evidence" value="ECO:0007669"/>
    <property type="project" value="TreeGrafter"/>
</dbReference>
<dbReference type="GO" id="GO:0005634">
    <property type="term" value="C:nucleus"/>
    <property type="evidence" value="ECO:0007669"/>
    <property type="project" value="InterPro"/>
</dbReference>
<feature type="compositionally biased region" description="Polar residues" evidence="2">
    <location>
        <begin position="329"/>
        <end position="359"/>
    </location>
</feature>
<feature type="region of interest" description="Disordered" evidence="2">
    <location>
        <begin position="329"/>
        <end position="367"/>
    </location>
</feature>
<feature type="region of interest" description="Disordered" evidence="2">
    <location>
        <begin position="796"/>
        <end position="834"/>
    </location>
</feature>
<dbReference type="PANTHER" id="PTHR10063:SF11">
    <property type="entry name" value="RHO GTPASE-ACTIVATING PROTEIN CG5521-RELATED"/>
    <property type="match status" value="1"/>
</dbReference>
<reference evidence="4 5" key="1">
    <citation type="submission" date="2019-07" db="EMBL/GenBank/DDBJ databases">
        <authorList>
            <person name="Jastrzebski P J."/>
            <person name="Paukszto L."/>
            <person name="Jastrzebski P J."/>
        </authorList>
    </citation>
    <scope>NUCLEOTIDE SEQUENCE [LARGE SCALE GENOMIC DNA]</scope>
    <source>
        <strain evidence="4 5">WMS-il1</strain>
    </source>
</reference>
<protein>
    <recommendedName>
        <fullName evidence="3">Ral GTPase-activating protein subunit alpha/beta N-terminal domain-containing protein</fullName>
    </recommendedName>
</protein>
<feature type="domain" description="Ral GTPase-activating protein subunit alpha/beta N-terminal" evidence="3">
    <location>
        <begin position="625"/>
        <end position="750"/>
    </location>
</feature>
<name>A0A564YGA8_HYMDI</name>
<dbReference type="GO" id="GO:0005096">
    <property type="term" value="F:GTPase activator activity"/>
    <property type="evidence" value="ECO:0007669"/>
    <property type="project" value="InterPro"/>
</dbReference>
<dbReference type="EMBL" id="CABIJS010000210">
    <property type="protein sequence ID" value="VUZ46315.1"/>
    <property type="molecule type" value="Genomic_DNA"/>
</dbReference>
<dbReference type="InterPro" id="IPR027107">
    <property type="entry name" value="Tuberin/Ral-act_asu"/>
</dbReference>